<organism evidence="2 3">
    <name type="scientific">Choiromyces venosus 120613-1</name>
    <dbReference type="NCBI Taxonomy" id="1336337"/>
    <lineage>
        <taxon>Eukaryota</taxon>
        <taxon>Fungi</taxon>
        <taxon>Dikarya</taxon>
        <taxon>Ascomycota</taxon>
        <taxon>Pezizomycotina</taxon>
        <taxon>Pezizomycetes</taxon>
        <taxon>Pezizales</taxon>
        <taxon>Tuberaceae</taxon>
        <taxon>Choiromyces</taxon>
    </lineage>
</organism>
<name>A0A3N4JYD1_9PEZI</name>
<keyword evidence="3" id="KW-1185">Reference proteome</keyword>
<accession>A0A3N4JYD1</accession>
<dbReference type="Pfam" id="PF00753">
    <property type="entry name" value="Lactamase_B"/>
    <property type="match status" value="1"/>
</dbReference>
<sequence length="329" mass="36034">MRLKVTTSKAITPFKAYPLNPTTLLIVEQDANGEGPNIIVKRYPQKLLIIDTGPGGLYPPFGDPPPPNYLPSLRTFLECVQQPWPSHRARGRIINPGGRLPYGVAVTHHHFDHIGGTVWFPDSLIGASARAPGFILAQPAGRNSLNEVAGIPYPEHTVGIWLEDGCRFPLEAGGGGGMVVMHTPGHTPDSITLWDEEENTLFTGDLICRGIVPNFFPGGASIADYLRSVDKLITFVDGRVEETGRMPLLVPGHTELMGLDGISALLEVRELILRVLRGEVKGERWSEYGFDCLWFARGEPCSVFGPDEVWEVGRRELGLGLGLGVYWIP</sequence>
<reference evidence="2 3" key="1">
    <citation type="journal article" date="2018" name="Nat. Ecol. Evol.">
        <title>Pezizomycetes genomes reveal the molecular basis of ectomycorrhizal truffle lifestyle.</title>
        <authorList>
            <person name="Murat C."/>
            <person name="Payen T."/>
            <person name="Noel B."/>
            <person name="Kuo A."/>
            <person name="Morin E."/>
            <person name="Chen J."/>
            <person name="Kohler A."/>
            <person name="Krizsan K."/>
            <person name="Balestrini R."/>
            <person name="Da Silva C."/>
            <person name="Montanini B."/>
            <person name="Hainaut M."/>
            <person name="Levati E."/>
            <person name="Barry K.W."/>
            <person name="Belfiori B."/>
            <person name="Cichocki N."/>
            <person name="Clum A."/>
            <person name="Dockter R.B."/>
            <person name="Fauchery L."/>
            <person name="Guy J."/>
            <person name="Iotti M."/>
            <person name="Le Tacon F."/>
            <person name="Lindquist E.A."/>
            <person name="Lipzen A."/>
            <person name="Malagnac F."/>
            <person name="Mello A."/>
            <person name="Molinier V."/>
            <person name="Miyauchi S."/>
            <person name="Poulain J."/>
            <person name="Riccioni C."/>
            <person name="Rubini A."/>
            <person name="Sitrit Y."/>
            <person name="Splivallo R."/>
            <person name="Traeger S."/>
            <person name="Wang M."/>
            <person name="Zifcakova L."/>
            <person name="Wipf D."/>
            <person name="Zambonelli A."/>
            <person name="Paolocci F."/>
            <person name="Nowrousian M."/>
            <person name="Ottonello S."/>
            <person name="Baldrian P."/>
            <person name="Spatafora J.W."/>
            <person name="Henrissat B."/>
            <person name="Nagy L.G."/>
            <person name="Aury J.M."/>
            <person name="Wincker P."/>
            <person name="Grigoriev I.V."/>
            <person name="Bonfante P."/>
            <person name="Martin F.M."/>
        </authorList>
    </citation>
    <scope>NUCLEOTIDE SEQUENCE [LARGE SCALE GENOMIC DNA]</scope>
    <source>
        <strain evidence="2 3">120613-1</strain>
    </source>
</reference>
<evidence type="ECO:0000313" key="3">
    <source>
        <dbReference type="Proteomes" id="UP000276215"/>
    </source>
</evidence>
<dbReference type="InterPro" id="IPR036866">
    <property type="entry name" value="RibonucZ/Hydroxyglut_hydro"/>
</dbReference>
<dbReference type="GO" id="GO:0016787">
    <property type="term" value="F:hydrolase activity"/>
    <property type="evidence" value="ECO:0007669"/>
    <property type="project" value="UniProtKB-KW"/>
</dbReference>
<dbReference type="AlphaFoldDB" id="A0A3N4JYD1"/>
<dbReference type="SUPFAM" id="SSF56281">
    <property type="entry name" value="Metallo-hydrolase/oxidoreductase"/>
    <property type="match status" value="1"/>
</dbReference>
<evidence type="ECO:0000259" key="1">
    <source>
        <dbReference type="SMART" id="SM00849"/>
    </source>
</evidence>
<dbReference type="STRING" id="1336337.A0A3N4JYD1"/>
<dbReference type="EMBL" id="ML120363">
    <property type="protein sequence ID" value="RPB03320.1"/>
    <property type="molecule type" value="Genomic_DNA"/>
</dbReference>
<dbReference type="SMART" id="SM00849">
    <property type="entry name" value="Lactamase_B"/>
    <property type="match status" value="1"/>
</dbReference>
<dbReference type="Proteomes" id="UP000276215">
    <property type="component" value="Unassembled WGS sequence"/>
</dbReference>
<dbReference type="PANTHER" id="PTHR42951:SF4">
    <property type="entry name" value="ACYL-COENZYME A THIOESTERASE MBLAC2"/>
    <property type="match status" value="1"/>
</dbReference>
<dbReference type="Gene3D" id="3.60.15.10">
    <property type="entry name" value="Ribonuclease Z/Hydroxyacylglutathione hydrolase-like"/>
    <property type="match status" value="1"/>
</dbReference>
<dbReference type="OrthoDB" id="3341310at2759"/>
<protein>
    <submittedName>
        <fullName evidence="2">Metallo-hydrolase/oxidoreductase</fullName>
    </submittedName>
</protein>
<proteinExistence type="predicted"/>
<dbReference type="PANTHER" id="PTHR42951">
    <property type="entry name" value="METALLO-BETA-LACTAMASE DOMAIN-CONTAINING"/>
    <property type="match status" value="1"/>
</dbReference>
<dbReference type="InterPro" id="IPR050855">
    <property type="entry name" value="NDM-1-like"/>
</dbReference>
<gene>
    <name evidence="2" type="ORF">L873DRAFT_231611</name>
</gene>
<evidence type="ECO:0000313" key="2">
    <source>
        <dbReference type="EMBL" id="RPB03320.1"/>
    </source>
</evidence>
<dbReference type="InterPro" id="IPR001279">
    <property type="entry name" value="Metallo-B-lactamas"/>
</dbReference>
<keyword evidence="2" id="KW-0378">Hydrolase</keyword>
<feature type="domain" description="Metallo-beta-lactamase" evidence="1">
    <location>
        <begin position="35"/>
        <end position="253"/>
    </location>
</feature>